<organism evidence="2 3">
    <name type="scientific">Rubritalea halochordaticola</name>
    <dbReference type="NCBI Taxonomy" id="714537"/>
    <lineage>
        <taxon>Bacteria</taxon>
        <taxon>Pseudomonadati</taxon>
        <taxon>Verrucomicrobiota</taxon>
        <taxon>Verrucomicrobiia</taxon>
        <taxon>Verrucomicrobiales</taxon>
        <taxon>Rubritaleaceae</taxon>
        <taxon>Rubritalea</taxon>
    </lineage>
</organism>
<evidence type="ECO:0000259" key="1">
    <source>
        <dbReference type="Pfam" id="PF09565"/>
    </source>
</evidence>
<gene>
    <name evidence="2" type="ORF">Rhal01_03019</name>
</gene>
<dbReference type="InterPro" id="IPR019065">
    <property type="entry name" value="RE_NgoFVII_N"/>
</dbReference>
<proteinExistence type="predicted"/>
<dbReference type="EMBL" id="BAABRL010000010">
    <property type="protein sequence ID" value="GAA5496832.1"/>
    <property type="molecule type" value="Genomic_DNA"/>
</dbReference>
<dbReference type="Gene3D" id="3.30.870.10">
    <property type="entry name" value="Endonuclease Chain A"/>
    <property type="match status" value="1"/>
</dbReference>
<evidence type="ECO:0000313" key="3">
    <source>
        <dbReference type="Proteomes" id="UP001424741"/>
    </source>
</evidence>
<evidence type="ECO:0000313" key="2">
    <source>
        <dbReference type="EMBL" id="GAA5496832.1"/>
    </source>
</evidence>
<dbReference type="CDD" id="cd09117">
    <property type="entry name" value="PLDc_Bfil_DEXD_like"/>
    <property type="match status" value="1"/>
</dbReference>
<keyword evidence="3" id="KW-1185">Reference proteome</keyword>
<comment type="caution">
    <text evidence="2">The sequence shown here is derived from an EMBL/GenBank/DDBJ whole genome shotgun (WGS) entry which is preliminary data.</text>
</comment>
<dbReference type="Pfam" id="PF09565">
    <property type="entry name" value="RE_NgoFVII"/>
    <property type="match status" value="1"/>
</dbReference>
<sequence length="399" mass="44847">MPEFSIITPLDQPTGKRRLLEDLKSSLKSDEFNEFTVIVAYAKSGPLLRLEEHLENWKKDGGKSRIIIGVDQQGTSIEAVELSLSNFDEVYITQEKSITFHPKIYAFKGNKKATAFIGSNNLTVGGTEMNFEAAIELQLALPEEESKYAEIESCWYNLMPAQCPATKKVTEEVFKELCDQNIIVPEKSLFNRSNDTSSLTRSYQSNPSGLKVILGSPLPRPRKARPAKQAKKKIVTVPPIANKIDSVKGFAIQIKPHHNGEIFLSVTAALQKPSFFEWPFKGQSVPKKTGNPSYPQRDPDPVVDIAVYSDSEEPILVLNEYKLNTVYYEKKSEIRITASPLVKLVPEYSVMIMEPSTKSGIDYNIVIYCPNSPHYKEWVDACNQEMPGGGKTPRKYGWF</sequence>
<protein>
    <recommendedName>
        <fullName evidence="1">Restriction endonuclease type II NgoFVII N-terminal domain-containing protein</fullName>
    </recommendedName>
</protein>
<accession>A0ABP9V647</accession>
<name>A0ABP9V647_9BACT</name>
<feature type="domain" description="Restriction endonuclease type II NgoFVII N-terminal" evidence="1">
    <location>
        <begin position="83"/>
        <end position="138"/>
    </location>
</feature>
<dbReference type="Proteomes" id="UP001424741">
    <property type="component" value="Unassembled WGS sequence"/>
</dbReference>
<dbReference type="RefSeq" id="WP_346189438.1">
    <property type="nucleotide sequence ID" value="NZ_BAABRL010000010.1"/>
</dbReference>
<reference evidence="2 3" key="1">
    <citation type="submission" date="2024-02" db="EMBL/GenBank/DDBJ databases">
        <title>Rubritalea halochordaticola NBRC 107102.</title>
        <authorList>
            <person name="Ichikawa N."/>
            <person name="Katano-Makiyama Y."/>
            <person name="Hidaka K."/>
        </authorList>
    </citation>
    <scope>NUCLEOTIDE SEQUENCE [LARGE SCALE GENOMIC DNA]</scope>
    <source>
        <strain evidence="2 3">NBRC 107102</strain>
    </source>
</reference>